<keyword evidence="3" id="KW-1185">Reference proteome</keyword>
<gene>
    <name evidence="2" type="ORF">DAPPUDRAFT_256521</name>
</gene>
<sequence length="103" mass="11670">MVQAGSRYLPEAESRPLKMQRYQFTARWVRGKENLDNDALARAPVDIATPADEMTEEIPSSATRSYSYKKRENGRDEGNTSDVFREIKTPKTVCLSGGWLVKT</sequence>
<reference evidence="2 3" key="1">
    <citation type="journal article" date="2011" name="Science">
        <title>The ecoresponsive genome of Daphnia pulex.</title>
        <authorList>
            <person name="Colbourne J.K."/>
            <person name="Pfrender M.E."/>
            <person name="Gilbert D."/>
            <person name="Thomas W.K."/>
            <person name="Tucker A."/>
            <person name="Oakley T.H."/>
            <person name="Tokishita S."/>
            <person name="Aerts A."/>
            <person name="Arnold G.J."/>
            <person name="Basu M.K."/>
            <person name="Bauer D.J."/>
            <person name="Caceres C.E."/>
            <person name="Carmel L."/>
            <person name="Casola C."/>
            <person name="Choi J.H."/>
            <person name="Detter J.C."/>
            <person name="Dong Q."/>
            <person name="Dusheyko S."/>
            <person name="Eads B.D."/>
            <person name="Frohlich T."/>
            <person name="Geiler-Samerotte K.A."/>
            <person name="Gerlach D."/>
            <person name="Hatcher P."/>
            <person name="Jogdeo S."/>
            <person name="Krijgsveld J."/>
            <person name="Kriventseva E.V."/>
            <person name="Kultz D."/>
            <person name="Laforsch C."/>
            <person name="Lindquist E."/>
            <person name="Lopez J."/>
            <person name="Manak J.R."/>
            <person name="Muller J."/>
            <person name="Pangilinan J."/>
            <person name="Patwardhan R.P."/>
            <person name="Pitluck S."/>
            <person name="Pritham E.J."/>
            <person name="Rechtsteiner A."/>
            <person name="Rho M."/>
            <person name="Rogozin I.B."/>
            <person name="Sakarya O."/>
            <person name="Salamov A."/>
            <person name="Schaack S."/>
            <person name="Shapiro H."/>
            <person name="Shiga Y."/>
            <person name="Skalitzky C."/>
            <person name="Smith Z."/>
            <person name="Souvorov A."/>
            <person name="Sung W."/>
            <person name="Tang Z."/>
            <person name="Tsuchiya D."/>
            <person name="Tu H."/>
            <person name="Vos H."/>
            <person name="Wang M."/>
            <person name="Wolf Y.I."/>
            <person name="Yamagata H."/>
            <person name="Yamada T."/>
            <person name="Ye Y."/>
            <person name="Shaw J.R."/>
            <person name="Andrews J."/>
            <person name="Crease T.J."/>
            <person name="Tang H."/>
            <person name="Lucas S.M."/>
            <person name="Robertson H.M."/>
            <person name="Bork P."/>
            <person name="Koonin E.V."/>
            <person name="Zdobnov E.M."/>
            <person name="Grigoriev I.V."/>
            <person name="Lynch M."/>
            <person name="Boore J.L."/>
        </authorList>
    </citation>
    <scope>NUCLEOTIDE SEQUENCE [LARGE SCALE GENOMIC DNA]</scope>
</reference>
<proteinExistence type="predicted"/>
<accession>E9HBJ7</accession>
<evidence type="ECO:0000313" key="2">
    <source>
        <dbReference type="EMBL" id="EFX70853.1"/>
    </source>
</evidence>
<protein>
    <submittedName>
        <fullName evidence="2">Uncharacterized protein</fullName>
    </submittedName>
</protein>
<name>E9HBJ7_DAPPU</name>
<evidence type="ECO:0000313" key="3">
    <source>
        <dbReference type="Proteomes" id="UP000000305"/>
    </source>
</evidence>
<organism evidence="2 3">
    <name type="scientific">Daphnia pulex</name>
    <name type="common">Water flea</name>
    <dbReference type="NCBI Taxonomy" id="6669"/>
    <lineage>
        <taxon>Eukaryota</taxon>
        <taxon>Metazoa</taxon>
        <taxon>Ecdysozoa</taxon>
        <taxon>Arthropoda</taxon>
        <taxon>Crustacea</taxon>
        <taxon>Branchiopoda</taxon>
        <taxon>Diplostraca</taxon>
        <taxon>Cladocera</taxon>
        <taxon>Anomopoda</taxon>
        <taxon>Daphniidae</taxon>
        <taxon>Daphnia</taxon>
    </lineage>
</organism>
<dbReference type="HOGENOM" id="CLU_2266428_0_0_1"/>
<dbReference type="EMBL" id="GL732616">
    <property type="protein sequence ID" value="EFX70853.1"/>
    <property type="molecule type" value="Genomic_DNA"/>
</dbReference>
<feature type="region of interest" description="Disordered" evidence="1">
    <location>
        <begin position="47"/>
        <end position="84"/>
    </location>
</feature>
<dbReference type="AlphaFoldDB" id="E9HBJ7"/>
<dbReference type="KEGG" id="dpx:DAPPUDRAFT_256521"/>
<dbReference type="Proteomes" id="UP000000305">
    <property type="component" value="Unassembled WGS sequence"/>
</dbReference>
<feature type="compositionally biased region" description="Basic and acidic residues" evidence="1">
    <location>
        <begin position="69"/>
        <end position="84"/>
    </location>
</feature>
<dbReference type="InParanoid" id="E9HBJ7"/>
<evidence type="ECO:0000256" key="1">
    <source>
        <dbReference type="SAM" id="MobiDB-lite"/>
    </source>
</evidence>